<feature type="region of interest" description="Disordered" evidence="1">
    <location>
        <begin position="77"/>
        <end position="176"/>
    </location>
</feature>
<feature type="compositionally biased region" description="Basic and acidic residues" evidence="1">
    <location>
        <begin position="77"/>
        <end position="86"/>
    </location>
</feature>
<feature type="region of interest" description="Disordered" evidence="1">
    <location>
        <begin position="1"/>
        <end position="26"/>
    </location>
</feature>
<dbReference type="EnsemblPlants" id="TraesCS3B02G496000.1">
    <property type="protein sequence ID" value="TraesCS3B02G496000.1.cds1"/>
    <property type="gene ID" value="TraesCS3B02G496000"/>
</dbReference>
<accession>A0A3B6FVL6</accession>
<protein>
    <submittedName>
        <fullName evidence="2">Uncharacterized protein</fullName>
    </submittedName>
</protein>
<keyword evidence="3" id="KW-1185">Reference proteome</keyword>
<reference evidence="2" key="1">
    <citation type="submission" date="2018-08" db="EMBL/GenBank/DDBJ databases">
        <authorList>
            <person name="Rossello M."/>
        </authorList>
    </citation>
    <scope>NUCLEOTIDE SEQUENCE [LARGE SCALE GENOMIC DNA]</scope>
    <source>
        <strain evidence="2">cv. Chinese Spring</strain>
    </source>
</reference>
<evidence type="ECO:0000256" key="1">
    <source>
        <dbReference type="SAM" id="MobiDB-lite"/>
    </source>
</evidence>
<dbReference type="Gramene" id="TraesNOR3B03G01773310.1">
    <property type="protein sequence ID" value="TraesNOR3B03G01773310.1.CDS1"/>
    <property type="gene ID" value="TraesNOR3B03G01773310"/>
</dbReference>
<dbReference type="Gramene" id="TraesLDM3B03G01748430.1">
    <property type="protein sequence ID" value="TraesLDM3B03G01748430.1.CDS1"/>
    <property type="gene ID" value="TraesLDM3B03G01748430"/>
</dbReference>
<name>A0A3B6FVL6_WHEAT</name>
<dbReference type="Proteomes" id="UP000019116">
    <property type="component" value="Chromosome 3B"/>
</dbReference>
<dbReference type="AlphaFoldDB" id="A0A3B6FVL6"/>
<dbReference type="OrthoDB" id="721232at2759"/>
<organism evidence="2">
    <name type="scientific">Triticum aestivum</name>
    <name type="common">Wheat</name>
    <dbReference type="NCBI Taxonomy" id="4565"/>
    <lineage>
        <taxon>Eukaryota</taxon>
        <taxon>Viridiplantae</taxon>
        <taxon>Streptophyta</taxon>
        <taxon>Embryophyta</taxon>
        <taxon>Tracheophyta</taxon>
        <taxon>Spermatophyta</taxon>
        <taxon>Magnoliopsida</taxon>
        <taxon>Liliopsida</taxon>
        <taxon>Poales</taxon>
        <taxon>Poaceae</taxon>
        <taxon>BOP clade</taxon>
        <taxon>Pooideae</taxon>
        <taxon>Triticodae</taxon>
        <taxon>Triticeae</taxon>
        <taxon>Triticinae</taxon>
        <taxon>Triticum</taxon>
    </lineage>
</organism>
<reference evidence="2" key="2">
    <citation type="submission" date="2018-10" db="UniProtKB">
        <authorList>
            <consortium name="EnsemblPlants"/>
        </authorList>
    </citation>
    <scope>IDENTIFICATION</scope>
</reference>
<feature type="compositionally biased region" description="Pro residues" evidence="1">
    <location>
        <begin position="153"/>
        <end position="164"/>
    </location>
</feature>
<feature type="region of interest" description="Disordered" evidence="1">
    <location>
        <begin position="31"/>
        <end position="50"/>
    </location>
</feature>
<evidence type="ECO:0000313" key="3">
    <source>
        <dbReference type="Proteomes" id="UP000019116"/>
    </source>
</evidence>
<dbReference type="Gramene" id="TraesCS3B02G496000.1">
    <property type="protein sequence ID" value="TraesCS3B02G496000.1.cds1"/>
    <property type="gene ID" value="TraesCS3B02G496000"/>
</dbReference>
<evidence type="ECO:0000313" key="2">
    <source>
        <dbReference type="EnsemblPlants" id="TraesCS3B02G496000.1.cds1"/>
    </source>
</evidence>
<dbReference type="Gramene" id="TraesSTA3B03G01738210.1">
    <property type="protein sequence ID" value="TraesSTA3B03G01738210.1.CDS1"/>
    <property type="gene ID" value="TraesSTA3B03G01738210"/>
</dbReference>
<feature type="compositionally biased region" description="Polar residues" evidence="1">
    <location>
        <begin position="117"/>
        <end position="141"/>
    </location>
</feature>
<dbReference type="Gramene" id="TraesCS3B03G1225600.1">
    <property type="protein sequence ID" value="TraesCS3B03G1225600.1.CDS1"/>
    <property type="gene ID" value="TraesCS3B03G1225600"/>
</dbReference>
<sequence>MAGLKPSADHSAFLDGNGPGDKLMAGFANSDTREAAPAASMHKKKGAPPANLAKDLFGNAYPSARDYIMRKQQLERIARAKARAEAEANSGASGDGNKVQHGAKLGGYYHNNESSRRQQLGMSGRFSSNGASKRQQRTMSVNKAAPAQGVEVPPSPEQAPPSPPSLYDINEFPALK</sequence>
<proteinExistence type="predicted"/>